<dbReference type="AlphaFoldDB" id="A0A6J7GC61"/>
<dbReference type="GO" id="GO:0000272">
    <property type="term" value="P:polysaccharide catabolic process"/>
    <property type="evidence" value="ECO:0007669"/>
    <property type="project" value="UniProtKB-KW"/>
</dbReference>
<dbReference type="GO" id="GO:0004553">
    <property type="term" value="F:hydrolase activity, hydrolyzing O-glycosyl compounds"/>
    <property type="evidence" value="ECO:0007669"/>
    <property type="project" value="InterPro"/>
</dbReference>
<dbReference type="InterPro" id="IPR051923">
    <property type="entry name" value="Glycosyl_Hydrolase_39"/>
</dbReference>
<keyword evidence="3" id="KW-0624">Polysaccharide degradation</keyword>
<dbReference type="InterPro" id="IPR017853">
    <property type="entry name" value="GH"/>
</dbReference>
<proteinExistence type="predicted"/>
<feature type="domain" description="GH10" evidence="4">
    <location>
        <begin position="67"/>
        <end position="251"/>
    </location>
</feature>
<sequence>MRRALIAAVAGAITLGSVAMAVPSQAASVGNPLPVTQFGQHVPGIAAGVKPTVPFGTIRLWDAGVAWGQVNQGQGKFWWNGLDAAIQNANAQKVSSLYVLGSTPTWAATNKSQGTYPNKGAASMPGMANWKNWVTAVVQKYANSIDSYQIWNEANLTNFFAGTPQQMADLTAAAYKIIKAGDPTAKVVSASSTVRLTGRYNKFFPAYLTALKKKGWPVDAVAIHSYPAANEGPAERINYINKTKADMSKAGVPAAIELWDTEVNYGIQGPGSIPAQNIAPATGAGWVATTYLDNLTLGVARSYWYFWAPADGRVGIVTNDGTPAATAYGTVERWIGNAFYSCQRGTNGAANTCQMGDNNNPEAVAWVSSGSGKFTVPAGATVQCDVMNSCSAIAPGTSVTIGSSPLWFGSAARAAVNQQGSGF</sequence>
<evidence type="ECO:0000256" key="1">
    <source>
        <dbReference type="ARBA" id="ARBA00022801"/>
    </source>
</evidence>
<dbReference type="InterPro" id="IPR001000">
    <property type="entry name" value="GH10_dom"/>
</dbReference>
<dbReference type="EMBL" id="CAFBMO010000014">
    <property type="protein sequence ID" value="CAB4901773.1"/>
    <property type="molecule type" value="Genomic_DNA"/>
</dbReference>
<organism evidence="5">
    <name type="scientific">freshwater metagenome</name>
    <dbReference type="NCBI Taxonomy" id="449393"/>
    <lineage>
        <taxon>unclassified sequences</taxon>
        <taxon>metagenomes</taxon>
        <taxon>ecological metagenomes</taxon>
    </lineage>
</organism>
<gene>
    <name evidence="5" type="ORF">UFOPK3576_00508</name>
</gene>
<evidence type="ECO:0000313" key="5">
    <source>
        <dbReference type="EMBL" id="CAB4901773.1"/>
    </source>
</evidence>
<dbReference type="PANTHER" id="PTHR12631">
    <property type="entry name" value="ALPHA-L-IDURONIDASE"/>
    <property type="match status" value="1"/>
</dbReference>
<dbReference type="Pfam" id="PF00331">
    <property type="entry name" value="Glyco_hydro_10"/>
    <property type="match status" value="1"/>
</dbReference>
<reference evidence="5" key="1">
    <citation type="submission" date="2020-05" db="EMBL/GenBank/DDBJ databases">
        <authorList>
            <person name="Chiriac C."/>
            <person name="Salcher M."/>
            <person name="Ghai R."/>
            <person name="Kavagutti S V."/>
        </authorList>
    </citation>
    <scope>NUCLEOTIDE SEQUENCE</scope>
</reference>
<name>A0A6J7GC61_9ZZZZ</name>
<dbReference type="PANTHER" id="PTHR12631:SF10">
    <property type="entry name" value="BETA-XYLOSIDASE-LIKE PROTEIN-RELATED"/>
    <property type="match status" value="1"/>
</dbReference>
<accession>A0A6J7GC61</accession>
<evidence type="ECO:0000256" key="2">
    <source>
        <dbReference type="ARBA" id="ARBA00023277"/>
    </source>
</evidence>
<dbReference type="SUPFAM" id="SSF51445">
    <property type="entry name" value="(Trans)glycosidases"/>
    <property type="match status" value="1"/>
</dbReference>
<dbReference type="Gene3D" id="3.20.20.80">
    <property type="entry name" value="Glycosidases"/>
    <property type="match status" value="1"/>
</dbReference>
<keyword evidence="2" id="KW-0119">Carbohydrate metabolism</keyword>
<evidence type="ECO:0000256" key="3">
    <source>
        <dbReference type="ARBA" id="ARBA00023326"/>
    </source>
</evidence>
<evidence type="ECO:0000259" key="4">
    <source>
        <dbReference type="Pfam" id="PF00331"/>
    </source>
</evidence>
<keyword evidence="1" id="KW-0378">Hydrolase</keyword>
<protein>
    <submittedName>
        <fullName evidence="5">Unannotated protein</fullName>
    </submittedName>
</protein>